<dbReference type="InterPro" id="IPR013783">
    <property type="entry name" value="Ig-like_fold"/>
</dbReference>
<reference evidence="7" key="1">
    <citation type="journal article" date="2019" name="Int. J. Syst. Evol. Microbiol.">
        <title>The Global Catalogue of Microorganisms (GCM) 10K type strain sequencing project: providing services to taxonomists for standard genome sequencing and annotation.</title>
        <authorList>
            <consortium name="The Broad Institute Genomics Platform"/>
            <consortium name="The Broad Institute Genome Sequencing Center for Infectious Disease"/>
            <person name="Wu L."/>
            <person name="Ma J."/>
        </authorList>
    </citation>
    <scope>NUCLEOTIDE SEQUENCE [LARGE SCALE GENOMIC DNA]</scope>
    <source>
        <strain evidence="7">JCM 16545</strain>
    </source>
</reference>
<dbReference type="InterPro" id="IPR052052">
    <property type="entry name" value="Polysaccharide_Lyase_9"/>
</dbReference>
<comment type="caution">
    <text evidence="6">The sequence shown here is derived from an EMBL/GenBank/DDBJ whole genome shotgun (WGS) entry which is preliminary data.</text>
</comment>
<proteinExistence type="predicted"/>
<dbReference type="SUPFAM" id="SSF51126">
    <property type="entry name" value="Pectin lyase-like"/>
    <property type="match status" value="1"/>
</dbReference>
<evidence type="ECO:0000256" key="1">
    <source>
        <dbReference type="ARBA" id="ARBA00004613"/>
    </source>
</evidence>
<evidence type="ECO:0000259" key="5">
    <source>
        <dbReference type="SMART" id="SM00736"/>
    </source>
</evidence>
<dbReference type="Gene3D" id="2.160.20.10">
    <property type="entry name" value="Single-stranded right-handed beta-helix, Pectin lyase-like"/>
    <property type="match status" value="2"/>
</dbReference>
<dbReference type="Pfam" id="PF17963">
    <property type="entry name" value="Big_9"/>
    <property type="match status" value="4"/>
</dbReference>
<keyword evidence="7" id="KW-1185">Reference proteome</keyword>
<dbReference type="Gene3D" id="2.60.40.10">
    <property type="entry name" value="Immunoglobulins"/>
    <property type="match status" value="1"/>
</dbReference>
<dbReference type="PANTHER" id="PTHR40088">
    <property type="entry name" value="PECTATE LYASE (EUROFUNG)"/>
    <property type="match status" value="1"/>
</dbReference>
<comment type="subcellular location">
    <subcellularLocation>
        <location evidence="1">Secreted</location>
    </subcellularLocation>
</comment>
<name>A0ABW5E2H8_9BACT</name>
<protein>
    <submittedName>
        <fullName evidence="6">Tandem-95 repeat protein</fullName>
    </submittedName>
</protein>
<dbReference type="PANTHER" id="PTHR40088:SF2">
    <property type="entry name" value="SECRETED SUGAR HYDROLASE"/>
    <property type="match status" value="1"/>
</dbReference>
<keyword evidence="2" id="KW-0964">Secreted</keyword>
<dbReference type="Gene3D" id="2.60.40.3440">
    <property type="match status" value="3"/>
</dbReference>
<feature type="domain" description="Dystroglycan-type cadherin-like" evidence="5">
    <location>
        <begin position="1620"/>
        <end position="1722"/>
    </location>
</feature>
<dbReference type="NCBIfam" id="NF012211">
    <property type="entry name" value="tand_rpt_95"/>
    <property type="match status" value="3"/>
</dbReference>
<evidence type="ECO:0000313" key="7">
    <source>
        <dbReference type="Proteomes" id="UP001597297"/>
    </source>
</evidence>
<dbReference type="Proteomes" id="UP001597297">
    <property type="component" value="Unassembled WGS sequence"/>
</dbReference>
<dbReference type="SUPFAM" id="SSF49313">
    <property type="entry name" value="Cadherin-like"/>
    <property type="match status" value="1"/>
</dbReference>
<feature type="signal peptide" evidence="4">
    <location>
        <begin position="1"/>
        <end position="21"/>
    </location>
</feature>
<gene>
    <name evidence="6" type="ORF">ACFSQZ_08970</name>
</gene>
<dbReference type="InterPro" id="IPR012334">
    <property type="entry name" value="Pectin_lyas_fold"/>
</dbReference>
<dbReference type="EMBL" id="JBHUJC010000026">
    <property type="protein sequence ID" value="MFD2276596.1"/>
    <property type="molecule type" value="Genomic_DNA"/>
</dbReference>
<accession>A0ABW5E2H8</accession>
<dbReference type="InterPro" id="IPR015919">
    <property type="entry name" value="Cadherin-like_sf"/>
</dbReference>
<evidence type="ECO:0000256" key="2">
    <source>
        <dbReference type="ARBA" id="ARBA00022525"/>
    </source>
</evidence>
<dbReference type="InterPro" id="IPR006644">
    <property type="entry name" value="Cadg"/>
</dbReference>
<dbReference type="InterPro" id="IPR011050">
    <property type="entry name" value="Pectin_lyase_fold/virulence"/>
</dbReference>
<evidence type="ECO:0000313" key="6">
    <source>
        <dbReference type="EMBL" id="MFD2276596.1"/>
    </source>
</evidence>
<feature type="chain" id="PRO_5047423365" evidence="4">
    <location>
        <begin position="22"/>
        <end position="1911"/>
    </location>
</feature>
<dbReference type="RefSeq" id="WP_377094539.1">
    <property type="nucleotide sequence ID" value="NZ_JBHSJM010000001.1"/>
</dbReference>
<keyword evidence="3 4" id="KW-0732">Signal</keyword>
<evidence type="ECO:0000256" key="4">
    <source>
        <dbReference type="SAM" id="SignalP"/>
    </source>
</evidence>
<dbReference type="SMART" id="SM00736">
    <property type="entry name" value="CADG"/>
    <property type="match status" value="1"/>
</dbReference>
<evidence type="ECO:0000256" key="3">
    <source>
        <dbReference type="ARBA" id="ARBA00022729"/>
    </source>
</evidence>
<organism evidence="6 7">
    <name type="scientific">Rubritalea spongiae</name>
    <dbReference type="NCBI Taxonomy" id="430797"/>
    <lineage>
        <taxon>Bacteria</taxon>
        <taxon>Pseudomonadati</taxon>
        <taxon>Verrucomicrobiota</taxon>
        <taxon>Verrucomicrobiia</taxon>
        <taxon>Verrucomicrobiales</taxon>
        <taxon>Rubritaleaceae</taxon>
        <taxon>Rubritalea</taxon>
    </lineage>
</organism>
<sequence>MISVSSCILCTTLFVTVTAQAEVLAAYDFNANTSDLSEVTIASSKVTVSTLSSPMNIDFVTTLGDNSGLDADGNALGDTSTLGTIGISVDDATTNSFESAVSGNDYLSFTVTPNFGQTLNLSSLSFKAIKKNGNSVDEYAVTDALGNPIGSTATITSIGDTTTYEGINVDLTDAQFQNLTEPTELRIYAWGRGTSNTSGTLAMLDKVVLNGSIGDTVLVAYDFDAGTSAATEVVPGLSASQLSSPMAISFPTNVGDNTGDDGFGVAFTNASTLGCVGIGVNDATTNSFENAVAGNDYVTFTVTPDAGVGMQLSGIAFKATKKASTSVDEYAITDAAGNLIGSPSSITNVVGLTGSYDAVTADLTGTDYEYLTEPTEFRIYAWGRETSTTANTLAAIDNITLHGRTLTVGSNYHVSVNGDDTNPGTEAEPFASIQHAVDQLKPNSTLYIGGGTYHETINLAGIAGEKGFPITIKAKDGEQVVLDGTVKITPTWQQDVGNVYKATVSQDVTQLFVDGELMTLARYPNALSFSDSVWRGSLLAQDAGSTNGNLIDSALSSTGISYDDCVAVMTLGAHITYARLVENHTAGTDTFSYDNVSIYKQDTSPYFFEGGLNNADRKLLDTAQEWSYDESTDTLYLWADDGQDPTGRQFFIKDKVYSLTGDADTKHLVIDGIDFFASTFHFESSDHITIQNSDSKYHVSSRRSLGDVVRPLTAHFNGSTADLCENVTIYNCTFEKADGAALWGDNMENMLIENNLFQEIDYACVSPDKGDPNVPFTQTQAVLTITGARDLMYRRNSIITAGSGQGIITTLYNEFEGRPTTYEYNYHTDCARREQDGAAFQTPLEQVIGCVARNNWMLDNWQRDFRWDGDNNPLRGVYANFYRNVLMSNRIKTVAVSDGAHLKGDYHENYNNTAIYNWSGLAIGAGNGGNANTISKNNAADLYNDAGGLPTGIESNNFAGSENPTSMRALLRDPDNHDFRPRAGQLDANGDEYLIDKGATVNLTRESISSFGDLTNTTLLETIDVTAGYLGSAPDIGAYEYGDNHYWLPGRQDEQASVPVPRANGQYVVLDTDLMYLIGLNGVSANIYFGTDPNALQFLTNKVAAENIVTLSEFVTVEDNTTYYWRVDTVLEDSSVVTGDVWSFTTMIAREHLAWANRTISGGANWSQAATNNPIGYNNSGTSHSNSAIIYSTNAYRSNGGFKLTVGYTTGSIASDNAHMLSFGLVSDDTDPTTYSGGNPFFNQSNVYSLGVNIVANGGGAAQGLNFTDGSALTVLDKSGDNVQFDESSQFETRESHIVEIEIEPNGVWSYSINGIEEASGVIAGGFDLSKSYHVVAYARDDNGGGKAIQHMSLEYNAAPEANEVSQSLDEDNSTMVTLLGTDPEGDSLSYTVQTQPYNGSLSGTFPNLSYTPNANFHGSDSFTYTVNDGTSESYPATVNLTVHPVNDAPVANSQSASMDEDTTLAVELTGDDLDGDNLSFLVISNPAHGTLSGTAPHLIYTPNENFHGSDSFNYTANDGLTDSVNATVSITINAVNDPPVASTSTASVNEDSSVSITLSGSDIEGDSISFSLSSNPISGTLTGTIPHLTYTPSANFNGSDSFSYIVDDGTEQTTATVSITVNAVNDAPLFDSLPLDEIILANNVFNSSLSGTASDIDGDTLNYTALSGPSWLTVATDGSLSGTPTFADKGENIWNIQVSDGNGGTDSINLTITVIPEILAGYDFDAGSSTATVVASGLSASTFTSPMDISLPTASGDNTGLNAHDVEFGSPSTLGSVGIQVIDATTTSFSNAYAGADYVSFTLTPDPGKYLQLTTLTFLAAKKKTTSVDEYAVTDAAGNLIGGEFQVTSVYSPLEGAFDGVIVDLTDSTLENITTATEIRIYAWGRGTTKTSNTIAAIDKVTAHGTVVDE</sequence>